<dbReference type="EMBL" id="JAACFV010000010">
    <property type="protein sequence ID" value="KAF7512801.1"/>
    <property type="molecule type" value="Genomic_DNA"/>
</dbReference>
<protein>
    <submittedName>
        <fullName evidence="1">Uncharacterized protein</fullName>
    </submittedName>
</protein>
<evidence type="ECO:0000313" key="1">
    <source>
        <dbReference type="EMBL" id="KAF7512801.1"/>
    </source>
</evidence>
<keyword evidence="2" id="KW-1185">Reference proteome</keyword>
<evidence type="ECO:0000313" key="2">
    <source>
        <dbReference type="Proteomes" id="UP000606974"/>
    </source>
</evidence>
<sequence>MVCGGGDKQLSTDITDDILNGINLESDECICLLEIKDLDNQHISAENLWVSTEDDFHTSLISKVFSKTTTSVTCLLPGTDLILENYRDFESDLQGEKELATNGLSKLSAWYPERPRKIGIQMDQYPPAAERHSSEYREAKNSFPNRSQYITVHGYGVIQEAEYVCQFRVS</sequence>
<proteinExistence type="predicted"/>
<name>A0A8H7EAK6_9EURO</name>
<dbReference type="Proteomes" id="UP000606974">
    <property type="component" value="Unassembled WGS sequence"/>
</dbReference>
<organism evidence="1 2">
    <name type="scientific">Endocarpon pusillum</name>
    <dbReference type="NCBI Taxonomy" id="364733"/>
    <lineage>
        <taxon>Eukaryota</taxon>
        <taxon>Fungi</taxon>
        <taxon>Dikarya</taxon>
        <taxon>Ascomycota</taxon>
        <taxon>Pezizomycotina</taxon>
        <taxon>Eurotiomycetes</taxon>
        <taxon>Chaetothyriomycetidae</taxon>
        <taxon>Verrucariales</taxon>
        <taxon>Verrucariaceae</taxon>
        <taxon>Endocarpon</taxon>
    </lineage>
</organism>
<accession>A0A8H7EAK6</accession>
<comment type="caution">
    <text evidence="1">The sequence shown here is derived from an EMBL/GenBank/DDBJ whole genome shotgun (WGS) entry which is preliminary data.</text>
</comment>
<dbReference type="AlphaFoldDB" id="A0A8H7EAK6"/>
<reference evidence="1" key="1">
    <citation type="submission" date="2020-02" db="EMBL/GenBank/DDBJ databases">
        <authorList>
            <person name="Palmer J.M."/>
        </authorList>
    </citation>
    <scope>NUCLEOTIDE SEQUENCE</scope>
    <source>
        <strain evidence="1">EPUS1.4</strain>
        <tissue evidence="1">Thallus</tissue>
    </source>
</reference>
<gene>
    <name evidence="1" type="ORF">GJ744_000368</name>
</gene>